<accession>A0ABN6QML6</accession>
<protein>
    <recommendedName>
        <fullName evidence="5">Exodeoxyribonuclease 7 large subunit</fullName>
        <ecNumber evidence="5">3.1.11.6</ecNumber>
    </recommendedName>
    <alternativeName>
        <fullName evidence="5">Exodeoxyribonuclease VII large subunit</fullName>
        <shortName evidence="5">Exonuclease VII large subunit</shortName>
    </alternativeName>
</protein>
<evidence type="ECO:0000256" key="3">
    <source>
        <dbReference type="ARBA" id="ARBA00022801"/>
    </source>
</evidence>
<evidence type="ECO:0000256" key="1">
    <source>
        <dbReference type="ARBA" id="ARBA00022490"/>
    </source>
</evidence>
<dbReference type="RefSeq" id="WP_215436198.1">
    <property type="nucleotide sequence ID" value="NZ_AP025943.1"/>
</dbReference>
<dbReference type="HAMAP" id="MF_00378">
    <property type="entry name" value="Exonuc_7_L"/>
    <property type="match status" value="1"/>
</dbReference>
<keyword evidence="1 5" id="KW-0963">Cytoplasm</keyword>
<dbReference type="EMBL" id="AP025943">
    <property type="protein sequence ID" value="BDL44537.1"/>
    <property type="molecule type" value="Genomic_DNA"/>
</dbReference>
<evidence type="ECO:0000256" key="2">
    <source>
        <dbReference type="ARBA" id="ARBA00022722"/>
    </source>
</evidence>
<feature type="domain" description="Exonuclease VII large subunit C-terminal" evidence="7">
    <location>
        <begin position="130"/>
        <end position="445"/>
    </location>
</feature>
<feature type="domain" description="OB-fold nucleic acid binding" evidence="8">
    <location>
        <begin position="15"/>
        <end position="106"/>
    </location>
</feature>
<proteinExistence type="inferred from homology"/>
<evidence type="ECO:0000259" key="8">
    <source>
        <dbReference type="Pfam" id="PF13742"/>
    </source>
</evidence>
<gene>
    <name evidence="5 9" type="primary">xseA</name>
    <name evidence="9" type="ORF">Abiwalacus_21110</name>
</gene>
<keyword evidence="2 5" id="KW-0540">Nuclease</keyword>
<evidence type="ECO:0000259" key="7">
    <source>
        <dbReference type="Pfam" id="PF02601"/>
    </source>
</evidence>
<dbReference type="Pfam" id="PF13742">
    <property type="entry name" value="tRNA_anti_2"/>
    <property type="match status" value="1"/>
</dbReference>
<keyword evidence="4 5" id="KW-0269">Exonuclease</keyword>
<dbReference type="InterPro" id="IPR020579">
    <property type="entry name" value="Exonuc_VII_lsu_C"/>
</dbReference>
<keyword evidence="10" id="KW-1185">Reference proteome</keyword>
<name>A0ABN6QML6_9BACT</name>
<dbReference type="InterPro" id="IPR025824">
    <property type="entry name" value="OB-fold_nuc-bd_dom"/>
</dbReference>
<evidence type="ECO:0000313" key="10">
    <source>
        <dbReference type="Proteomes" id="UP001062263"/>
    </source>
</evidence>
<dbReference type="PANTHER" id="PTHR30008">
    <property type="entry name" value="EXODEOXYRIBONUCLEASE 7 LARGE SUBUNIT"/>
    <property type="match status" value="1"/>
</dbReference>
<dbReference type="PANTHER" id="PTHR30008:SF0">
    <property type="entry name" value="EXODEOXYRIBONUCLEASE 7 LARGE SUBUNIT"/>
    <property type="match status" value="1"/>
</dbReference>
<evidence type="ECO:0000256" key="6">
    <source>
        <dbReference type="RuleBase" id="RU004355"/>
    </source>
</evidence>
<comment type="subcellular location">
    <subcellularLocation>
        <location evidence="5 6">Cytoplasm</location>
    </subcellularLocation>
</comment>
<dbReference type="EC" id="3.1.11.6" evidence="5"/>
<dbReference type="Pfam" id="PF02601">
    <property type="entry name" value="Exonuc_VII_L"/>
    <property type="match status" value="1"/>
</dbReference>
<comment type="subunit">
    <text evidence="5">Heterooligomer composed of large and small subunits.</text>
</comment>
<dbReference type="CDD" id="cd04489">
    <property type="entry name" value="ExoVII_LU_OBF"/>
    <property type="match status" value="1"/>
</dbReference>
<keyword evidence="3 5" id="KW-0378">Hydrolase</keyword>
<organism evidence="9 10">
    <name type="scientific">Akkermansia biwaensis</name>
    <dbReference type="NCBI Taxonomy" id="2946555"/>
    <lineage>
        <taxon>Bacteria</taxon>
        <taxon>Pseudomonadati</taxon>
        <taxon>Verrucomicrobiota</taxon>
        <taxon>Verrucomicrobiia</taxon>
        <taxon>Verrucomicrobiales</taxon>
        <taxon>Akkermansiaceae</taxon>
        <taxon>Akkermansia</taxon>
    </lineage>
</organism>
<evidence type="ECO:0000256" key="4">
    <source>
        <dbReference type="ARBA" id="ARBA00022839"/>
    </source>
</evidence>
<sequence>MEFPQETASAPRPITVKQLVYRLRDVVGIAVGTQWVVGELSNVKYHTSGHIYFTLKEQGAEIFCAFFKNAAARCPLRLQEGMKVHVLGNATVYPDRGQLQLVIKEVRAAGMGDLQARFLELKEKLQREGLFDAERKKAIPAFPRSIGIVTSSTGAVIQDMRHVLERRAPWVKAYLLPVRVQGSGAEREIAAAIRAWSHAPHNGLPPVDVLIVGRGGGSIEDLWNFNEEIVARAIHECTVPVISAVGHDTDFTIADFVADLRAPTPTAAAELATPDGPEWLRKLGRMEQALHASARHSLLHARLKLDVYLRGRLLDADSLLAPYAQRLDGMEESLLVSSAFRIQQNSLLINQLEHKLQLSHPRHLNRERAQQLSALQSRLFHAATVRMTAFSSSLALLQARLEAHSPEQTLSRGYALVENEKRQLIRKTDQVHAGEKLKVRVFNGHFFVTADKHQ</sequence>
<dbReference type="InterPro" id="IPR003753">
    <property type="entry name" value="Exonuc_VII_L"/>
</dbReference>
<comment type="catalytic activity">
    <reaction evidence="5 6">
        <text>Exonucleolytic cleavage in either 5'- to 3'- or 3'- to 5'-direction to yield nucleoside 5'-phosphates.</text>
        <dbReference type="EC" id="3.1.11.6"/>
    </reaction>
</comment>
<comment type="function">
    <text evidence="5">Bidirectionally degrades single-stranded DNA into large acid-insoluble oligonucleotides, which are then degraded further into small acid-soluble oligonucleotides.</text>
</comment>
<comment type="similarity">
    <text evidence="5 6">Belongs to the XseA family.</text>
</comment>
<dbReference type="Proteomes" id="UP001062263">
    <property type="component" value="Chromosome"/>
</dbReference>
<dbReference type="NCBIfam" id="TIGR00237">
    <property type="entry name" value="xseA"/>
    <property type="match status" value="1"/>
</dbReference>
<reference evidence="9" key="1">
    <citation type="submission" date="2022-06" db="EMBL/GenBank/DDBJ databases">
        <title>Akkermansia biwalacus sp. nov., an anaerobic mucin-degrading bacterium isolated from human intestine.</title>
        <authorList>
            <person name="Kobayashi Y."/>
            <person name="Inoue S."/>
            <person name="Kawahara T."/>
            <person name="Kohda N."/>
        </authorList>
    </citation>
    <scope>NUCLEOTIDE SEQUENCE</scope>
    <source>
        <strain evidence="9">WON2089</strain>
    </source>
</reference>
<evidence type="ECO:0000313" key="9">
    <source>
        <dbReference type="EMBL" id="BDL44537.1"/>
    </source>
</evidence>
<evidence type="ECO:0000256" key="5">
    <source>
        <dbReference type="HAMAP-Rule" id="MF_00378"/>
    </source>
</evidence>